<keyword evidence="4" id="KW-1185">Reference proteome</keyword>
<dbReference type="Pfam" id="PF08268">
    <property type="entry name" value="FBA_3"/>
    <property type="match status" value="1"/>
</dbReference>
<dbReference type="Pfam" id="PF00646">
    <property type="entry name" value="F-box"/>
    <property type="match status" value="1"/>
</dbReference>
<dbReference type="NCBIfam" id="TIGR01640">
    <property type="entry name" value="F_box_assoc_1"/>
    <property type="match status" value="1"/>
</dbReference>
<organism evidence="3 4">
    <name type="scientific">Solanum bulbocastanum</name>
    <name type="common">Wild potato</name>
    <dbReference type="NCBI Taxonomy" id="147425"/>
    <lineage>
        <taxon>Eukaryota</taxon>
        <taxon>Viridiplantae</taxon>
        <taxon>Streptophyta</taxon>
        <taxon>Embryophyta</taxon>
        <taxon>Tracheophyta</taxon>
        <taxon>Spermatophyta</taxon>
        <taxon>Magnoliopsida</taxon>
        <taxon>eudicotyledons</taxon>
        <taxon>Gunneridae</taxon>
        <taxon>Pentapetalae</taxon>
        <taxon>asterids</taxon>
        <taxon>lamiids</taxon>
        <taxon>Solanales</taxon>
        <taxon>Solanaceae</taxon>
        <taxon>Solanoideae</taxon>
        <taxon>Solaneae</taxon>
        <taxon>Solanum</taxon>
    </lineage>
</organism>
<accession>A0AAN8YPR5</accession>
<dbReference type="InterPro" id="IPR013187">
    <property type="entry name" value="F-box-assoc_dom_typ3"/>
</dbReference>
<dbReference type="SUPFAM" id="SSF81383">
    <property type="entry name" value="F-box domain"/>
    <property type="match status" value="1"/>
</dbReference>
<sequence length="286" mass="33215">MMADGIMKKYPEDEIIHILLRLPLKFILRVKCVSETFYTLIQSSSFINLHFNRTTISTYNNILLKGSFKEDIQRYKAIFSFISSDCNDNLKFVYPVLDVPYAINTTSVDNDLLIDSRHGLIALMDSVTTILYNVSTRNYILLPPNPFHIQKGFYQSIDSGGFDFDSIANDFKVLIISEVFKEDDFGYIEDGKTKVEVYELGIDIWRELDQVNQQLPTLSWLNSSVSYKGVYHWIVFFEGEDKILCFDMTTEFFRNMQIPDRRNFLNGTLHSLLLLNESLKLVMLPL</sequence>
<dbReference type="InterPro" id="IPR050796">
    <property type="entry name" value="SCF_F-box_component"/>
</dbReference>
<dbReference type="PANTHER" id="PTHR31672">
    <property type="entry name" value="BNACNNG10540D PROTEIN"/>
    <property type="match status" value="1"/>
</dbReference>
<dbReference type="EMBL" id="JBANQN010000001">
    <property type="protein sequence ID" value="KAK6803221.1"/>
    <property type="molecule type" value="Genomic_DNA"/>
</dbReference>
<dbReference type="Proteomes" id="UP001371456">
    <property type="component" value="Unassembled WGS sequence"/>
</dbReference>
<gene>
    <name evidence="3" type="ORF">RDI58_001005</name>
</gene>
<evidence type="ECO:0000313" key="3">
    <source>
        <dbReference type="EMBL" id="KAK6803221.1"/>
    </source>
</evidence>
<evidence type="ECO:0000313" key="4">
    <source>
        <dbReference type="Proteomes" id="UP001371456"/>
    </source>
</evidence>
<name>A0AAN8YPR5_SOLBU</name>
<protein>
    <submittedName>
        <fullName evidence="3">Uncharacterized protein</fullName>
    </submittedName>
</protein>
<dbReference type="InterPro" id="IPR001810">
    <property type="entry name" value="F-box_dom"/>
</dbReference>
<feature type="domain" description="F-box associated beta-propeller type 3" evidence="2">
    <location>
        <begin position="110"/>
        <end position="262"/>
    </location>
</feature>
<dbReference type="InterPro" id="IPR017451">
    <property type="entry name" value="F-box-assoc_interact_dom"/>
</dbReference>
<comment type="caution">
    <text evidence="3">The sequence shown here is derived from an EMBL/GenBank/DDBJ whole genome shotgun (WGS) entry which is preliminary data.</text>
</comment>
<feature type="domain" description="F-box" evidence="1">
    <location>
        <begin position="11"/>
        <end position="46"/>
    </location>
</feature>
<proteinExistence type="predicted"/>
<dbReference type="InterPro" id="IPR036047">
    <property type="entry name" value="F-box-like_dom_sf"/>
</dbReference>
<dbReference type="AlphaFoldDB" id="A0AAN8YPR5"/>
<reference evidence="3 4" key="1">
    <citation type="submission" date="2024-02" db="EMBL/GenBank/DDBJ databases">
        <title>de novo genome assembly of Solanum bulbocastanum strain 11H21.</title>
        <authorList>
            <person name="Hosaka A.J."/>
        </authorList>
    </citation>
    <scope>NUCLEOTIDE SEQUENCE [LARGE SCALE GENOMIC DNA]</scope>
    <source>
        <tissue evidence="3">Young leaves</tissue>
    </source>
</reference>
<dbReference type="PANTHER" id="PTHR31672:SF13">
    <property type="entry name" value="F-BOX PROTEIN CPR30-LIKE"/>
    <property type="match status" value="1"/>
</dbReference>
<evidence type="ECO:0000259" key="2">
    <source>
        <dbReference type="Pfam" id="PF08268"/>
    </source>
</evidence>
<evidence type="ECO:0000259" key="1">
    <source>
        <dbReference type="Pfam" id="PF00646"/>
    </source>
</evidence>